<evidence type="ECO:0000259" key="3">
    <source>
        <dbReference type="Pfam" id="PF13966"/>
    </source>
</evidence>
<feature type="compositionally biased region" description="Basic and acidic residues" evidence="1">
    <location>
        <begin position="575"/>
        <end position="585"/>
    </location>
</feature>
<feature type="region of interest" description="Disordered" evidence="1">
    <location>
        <begin position="569"/>
        <end position="595"/>
    </location>
</feature>
<accession>A0AAX6GHR7</accession>
<dbReference type="AlphaFoldDB" id="A0AAX6GHR7"/>
<dbReference type="InterPro" id="IPR053151">
    <property type="entry name" value="RNase_H-like"/>
</dbReference>
<reference evidence="5" key="1">
    <citation type="journal article" date="2023" name="GigaByte">
        <title>Genome assembly of the bearded iris, Iris pallida Lam.</title>
        <authorList>
            <person name="Bruccoleri R.E."/>
            <person name="Oakeley E.J."/>
            <person name="Faust A.M.E."/>
            <person name="Altorfer M."/>
            <person name="Dessus-Babus S."/>
            <person name="Burckhardt D."/>
            <person name="Oertli M."/>
            <person name="Naumann U."/>
            <person name="Petersen F."/>
            <person name="Wong J."/>
        </authorList>
    </citation>
    <scope>NUCLEOTIDE SEQUENCE</scope>
    <source>
        <strain evidence="5">GSM-AAB239-AS_SAM_17_03QT</strain>
    </source>
</reference>
<protein>
    <recommendedName>
        <fullName evidence="7">Reverse transcriptase zinc-binding domain-containing protein</fullName>
    </recommendedName>
</protein>
<dbReference type="Pfam" id="PF13966">
    <property type="entry name" value="zf-RVT"/>
    <property type="match status" value="1"/>
</dbReference>
<name>A0AAX6GHR7_IRIPA</name>
<organism evidence="5 6">
    <name type="scientific">Iris pallida</name>
    <name type="common">Sweet iris</name>
    <dbReference type="NCBI Taxonomy" id="29817"/>
    <lineage>
        <taxon>Eukaryota</taxon>
        <taxon>Viridiplantae</taxon>
        <taxon>Streptophyta</taxon>
        <taxon>Embryophyta</taxon>
        <taxon>Tracheophyta</taxon>
        <taxon>Spermatophyta</taxon>
        <taxon>Magnoliopsida</taxon>
        <taxon>Liliopsida</taxon>
        <taxon>Asparagales</taxon>
        <taxon>Iridaceae</taxon>
        <taxon>Iridoideae</taxon>
        <taxon>Irideae</taxon>
        <taxon>Iris</taxon>
    </lineage>
</organism>
<dbReference type="GO" id="GO:0004523">
    <property type="term" value="F:RNA-DNA hybrid ribonuclease activity"/>
    <property type="evidence" value="ECO:0007669"/>
    <property type="project" value="InterPro"/>
</dbReference>
<feature type="domain" description="Reverse transcriptase zinc-binding" evidence="3">
    <location>
        <begin position="145"/>
        <end position="230"/>
    </location>
</feature>
<dbReference type="EMBL" id="JANAVB010036808">
    <property type="protein sequence ID" value="KAJ6802965.1"/>
    <property type="molecule type" value="Genomic_DNA"/>
</dbReference>
<feature type="compositionally biased region" description="Low complexity" evidence="1">
    <location>
        <begin position="497"/>
        <end position="506"/>
    </location>
</feature>
<evidence type="ECO:0000259" key="2">
    <source>
        <dbReference type="Pfam" id="PF13456"/>
    </source>
</evidence>
<proteinExistence type="predicted"/>
<sequence>MNALHAKRCWSLIKGESVWAHYMLRKYGDPADPEYVMPHCPSPLWRSVVEAFPRVSSHCAWVAGRGNFPIFGVNWCGIILHKPTFLDYSPNISQVVRSPIIRLASGESADIRNFLPNKAKSMLDVMVLNNDKDRICWMLNEDGEFSTKSYWDYYRIRNTPSSWSKFYWNKFIQPRVGAFLWRLSRNAIPVDARLVSMGFQLASRCSCCANPELESIDHLFVRSETATKVWKHFAQTCLLPESPTNVDDLAQVWLHNISLSSPSGICRNIIFGNTLWEIWKQRNDILFGNGKRNCNSIISRVSAAVLHHLSAFNVSLGTHRGAVDLPWGGSGPIAEQCGACMNPTNVGAAPRRSRELLDGAVATSSHRVELRTGTADVLLGSEALLDGADAAQHQRMEHRAEADASPQRVEQWAGAAAAASLRSSRVVSPLRADAVAAASLRSSLQVSAFADFQDRARLGTDAAAARLRSTNTQDDYTVDAAQRSSVIHAHRAAAQRQSGGQAGCSATAGRVQQVGSTRQRRTAATALRIDGQPPMPAVAASQRSWAAAVAASQRGKAVQLAAAPLQHAQLSSSVQEDHQQQEADRGSTLAAAQQRGAAATAPRLHISVREHAAAAPRPRVGPRLAPLQPVAWRPPSAGLKLNIGGRCGDSSWTSGGGVIRGVNGTFIGAFLFFMEDFTVSVPEVEALLFAVNWCKTMNWSISEIETSSDRLVDIISGRKAPPWKITYKVRKIRACLTPLPVLRTVPPRANGVAKALVSFAVESKEGLIFSHPSELPPPIRSALDLDSMVT</sequence>
<comment type="caution">
    <text evidence="5">The sequence shown here is derived from an EMBL/GenBank/DDBJ whole genome shotgun (WGS) entry which is preliminary data.</text>
</comment>
<dbReference type="PANTHER" id="PTHR47723:SF19">
    <property type="entry name" value="POLYNUCLEOTIDYL TRANSFERASE, RIBONUCLEASE H-LIKE SUPERFAMILY PROTEIN"/>
    <property type="match status" value="1"/>
</dbReference>
<gene>
    <name evidence="4" type="ORF">M6B38_190190</name>
    <name evidence="5" type="ORF">M6B38_366310</name>
</gene>
<dbReference type="PANTHER" id="PTHR47723">
    <property type="entry name" value="OS05G0353850 PROTEIN"/>
    <property type="match status" value="1"/>
</dbReference>
<feature type="region of interest" description="Disordered" evidence="1">
    <location>
        <begin position="497"/>
        <end position="518"/>
    </location>
</feature>
<evidence type="ECO:0000313" key="6">
    <source>
        <dbReference type="Proteomes" id="UP001140949"/>
    </source>
</evidence>
<evidence type="ECO:0000313" key="5">
    <source>
        <dbReference type="EMBL" id="KAJ6827751.1"/>
    </source>
</evidence>
<dbReference type="Pfam" id="PF13456">
    <property type="entry name" value="RVT_3"/>
    <property type="match status" value="1"/>
</dbReference>
<dbReference type="Proteomes" id="UP001140949">
    <property type="component" value="Unassembled WGS sequence"/>
</dbReference>
<dbReference type="GO" id="GO:0003676">
    <property type="term" value="F:nucleic acid binding"/>
    <property type="evidence" value="ECO:0007669"/>
    <property type="project" value="InterPro"/>
</dbReference>
<dbReference type="EMBL" id="JANAVB010019945">
    <property type="protein sequence ID" value="KAJ6827751.1"/>
    <property type="molecule type" value="Genomic_DNA"/>
</dbReference>
<dbReference type="InterPro" id="IPR026960">
    <property type="entry name" value="RVT-Znf"/>
</dbReference>
<dbReference type="InterPro" id="IPR002156">
    <property type="entry name" value="RNaseH_domain"/>
</dbReference>
<keyword evidence="6" id="KW-1185">Reference proteome</keyword>
<reference evidence="5" key="2">
    <citation type="submission" date="2023-04" db="EMBL/GenBank/DDBJ databases">
        <authorList>
            <person name="Bruccoleri R.E."/>
            <person name="Oakeley E.J."/>
            <person name="Faust A.-M."/>
            <person name="Dessus-Babus S."/>
            <person name="Altorfer M."/>
            <person name="Burckhardt D."/>
            <person name="Oertli M."/>
            <person name="Naumann U."/>
            <person name="Petersen F."/>
            <person name="Wong J."/>
        </authorList>
    </citation>
    <scope>NUCLEOTIDE SEQUENCE</scope>
    <source>
        <strain evidence="5">GSM-AAB239-AS_SAM_17_03QT</strain>
        <tissue evidence="5">Leaf</tissue>
    </source>
</reference>
<feature type="domain" description="RNase H type-1" evidence="2">
    <location>
        <begin position="650"/>
        <end position="759"/>
    </location>
</feature>
<evidence type="ECO:0008006" key="7">
    <source>
        <dbReference type="Google" id="ProtNLM"/>
    </source>
</evidence>
<evidence type="ECO:0000313" key="4">
    <source>
        <dbReference type="EMBL" id="KAJ6802965.1"/>
    </source>
</evidence>
<evidence type="ECO:0000256" key="1">
    <source>
        <dbReference type="SAM" id="MobiDB-lite"/>
    </source>
</evidence>